<accession>A0A396JTX8</accession>
<reference evidence="3" key="1">
    <citation type="journal article" date="2018" name="Nat. Plants">
        <title>Whole-genome landscape of Medicago truncatula symbiotic genes.</title>
        <authorList>
            <person name="Pecrix Y."/>
            <person name="Staton S.E."/>
            <person name="Sallet E."/>
            <person name="Lelandais-Briere C."/>
            <person name="Moreau S."/>
            <person name="Carrere S."/>
            <person name="Blein T."/>
            <person name="Jardinaud M.F."/>
            <person name="Latrasse D."/>
            <person name="Zouine M."/>
            <person name="Zahm M."/>
            <person name="Kreplak J."/>
            <person name="Mayjonade B."/>
            <person name="Satge C."/>
            <person name="Perez M."/>
            <person name="Cauet S."/>
            <person name="Marande W."/>
            <person name="Chantry-Darmon C."/>
            <person name="Lopez-Roques C."/>
            <person name="Bouchez O."/>
            <person name="Berard A."/>
            <person name="Debelle F."/>
            <person name="Munos S."/>
            <person name="Bendahmane A."/>
            <person name="Berges H."/>
            <person name="Niebel A."/>
            <person name="Buitink J."/>
            <person name="Frugier F."/>
            <person name="Benhamed M."/>
            <person name="Crespi M."/>
            <person name="Gouzy J."/>
            <person name="Gamas P."/>
        </authorList>
    </citation>
    <scope>NUCLEOTIDE SEQUENCE [LARGE SCALE GENOMIC DNA]</scope>
    <source>
        <strain evidence="3">cv. Jemalong A17</strain>
    </source>
</reference>
<evidence type="ECO:0000313" key="2">
    <source>
        <dbReference type="EMBL" id="RHN80241.1"/>
    </source>
</evidence>
<name>A0A396JTX8_MEDTR</name>
<comment type="caution">
    <text evidence="2">The sequence shown here is derived from an EMBL/GenBank/DDBJ whole genome shotgun (WGS) entry which is preliminary data.</text>
</comment>
<sequence length="312" mass="34214">MASQKNNIIGLCLLCNKSTMYPKVKLRQLHHQDEYEGGDVRNLGLKAFLSLSFHSPTSPVKDHKVVSVPSIVKVPKFYLPQVSIPRVSVTEDFVDCSLTSDSSGSAEPGKDGDTDESKVYIRADLIPRVPVTEDFGEGGLTSDSSGSAEPEKNGDTDESKVYIRVDLIPRVPVTEDFGDGDLASDLSGPGRLEKDHGPEKDGNIDDENKVNIRASPIPRPRAVISSPENDLMIGSRNKIGNGRVYVSKNSTVLPNRHALAQCKVKSHDTTDIPPDTRKSTETKSKDKVDHVGKKKVHKGSVKSDNLHRHWKF</sequence>
<evidence type="ECO:0000313" key="3">
    <source>
        <dbReference type="Proteomes" id="UP000265566"/>
    </source>
</evidence>
<organism evidence="2 3">
    <name type="scientific">Medicago truncatula</name>
    <name type="common">Barrel medic</name>
    <name type="synonym">Medicago tribuloides</name>
    <dbReference type="NCBI Taxonomy" id="3880"/>
    <lineage>
        <taxon>Eukaryota</taxon>
        <taxon>Viridiplantae</taxon>
        <taxon>Streptophyta</taxon>
        <taxon>Embryophyta</taxon>
        <taxon>Tracheophyta</taxon>
        <taxon>Spermatophyta</taxon>
        <taxon>Magnoliopsida</taxon>
        <taxon>eudicotyledons</taxon>
        <taxon>Gunneridae</taxon>
        <taxon>Pentapetalae</taxon>
        <taxon>rosids</taxon>
        <taxon>fabids</taxon>
        <taxon>Fabales</taxon>
        <taxon>Fabaceae</taxon>
        <taxon>Papilionoideae</taxon>
        <taxon>50 kb inversion clade</taxon>
        <taxon>NPAAA clade</taxon>
        <taxon>Hologalegina</taxon>
        <taxon>IRL clade</taxon>
        <taxon>Trifolieae</taxon>
        <taxon>Medicago</taxon>
    </lineage>
</organism>
<dbReference type="AlphaFoldDB" id="A0A396JTX8"/>
<feature type="compositionally biased region" description="Basic and acidic residues" evidence="1">
    <location>
        <begin position="265"/>
        <end position="291"/>
    </location>
</feature>
<feature type="region of interest" description="Disordered" evidence="1">
    <location>
        <begin position="132"/>
        <end position="161"/>
    </location>
</feature>
<dbReference type="Gramene" id="rna4142">
    <property type="protein sequence ID" value="RHN80241.1"/>
    <property type="gene ID" value="gene4142"/>
</dbReference>
<feature type="compositionally biased region" description="Basic and acidic residues" evidence="1">
    <location>
        <begin position="149"/>
        <end position="161"/>
    </location>
</feature>
<proteinExistence type="predicted"/>
<dbReference type="EMBL" id="PSQE01000001">
    <property type="protein sequence ID" value="RHN80241.1"/>
    <property type="molecule type" value="Genomic_DNA"/>
</dbReference>
<feature type="compositionally biased region" description="Basic and acidic residues" evidence="1">
    <location>
        <begin position="191"/>
        <end position="209"/>
    </location>
</feature>
<evidence type="ECO:0000256" key="1">
    <source>
        <dbReference type="SAM" id="MobiDB-lite"/>
    </source>
</evidence>
<dbReference type="PANTHER" id="PTHR38932:SF1">
    <property type="entry name" value="DUF4005 DOMAIN-CONTAINING PROTEIN"/>
    <property type="match status" value="1"/>
</dbReference>
<feature type="region of interest" description="Disordered" evidence="1">
    <location>
        <begin position="263"/>
        <end position="312"/>
    </location>
</feature>
<protein>
    <submittedName>
        <fullName evidence="2">Uncharacterized protein</fullName>
    </submittedName>
</protein>
<dbReference type="Proteomes" id="UP000265566">
    <property type="component" value="Chromosome 1"/>
</dbReference>
<feature type="region of interest" description="Disordered" evidence="1">
    <location>
        <begin position="174"/>
        <end position="209"/>
    </location>
</feature>
<gene>
    <name evidence="2" type="ORF">MtrunA17_Chr1g0186121</name>
</gene>
<dbReference type="PANTHER" id="PTHR38932">
    <property type="entry name" value="BNAC03G64660D PROTEIN"/>
    <property type="match status" value="1"/>
</dbReference>